<name>A0A0L1JIB8_ASPN3</name>
<keyword evidence="3" id="KW-1185">Reference proteome</keyword>
<evidence type="ECO:0000256" key="1">
    <source>
        <dbReference type="SAM" id="SignalP"/>
    </source>
</evidence>
<dbReference type="RefSeq" id="XP_015412365.1">
    <property type="nucleotide sequence ID" value="XM_015545686.1"/>
</dbReference>
<dbReference type="GeneID" id="26802232"/>
<dbReference type="Pfam" id="PF15474">
    <property type="entry name" value="MU117"/>
    <property type="match status" value="1"/>
</dbReference>
<keyword evidence="1" id="KW-0732">Signal</keyword>
<dbReference type="OrthoDB" id="1896086at2759"/>
<accession>A0A0L1JIB8</accession>
<protein>
    <submittedName>
        <fullName evidence="2">Uncharacterized protein</fullName>
    </submittedName>
</protein>
<reference evidence="2 3" key="1">
    <citation type="submission" date="2014-06" db="EMBL/GenBank/DDBJ databases">
        <title>The Genome of the Aflatoxigenic Filamentous Fungus Aspergillus nomius.</title>
        <authorList>
            <person name="Moore M.G."/>
            <person name="Shannon B.M."/>
            <person name="Brian M.M."/>
        </authorList>
    </citation>
    <scope>NUCLEOTIDE SEQUENCE [LARGE SCALE GENOMIC DNA]</scope>
    <source>
        <strain evidence="2 3">NRRL 13137</strain>
    </source>
</reference>
<proteinExistence type="predicted"/>
<evidence type="ECO:0000313" key="2">
    <source>
        <dbReference type="EMBL" id="KNG91442.1"/>
    </source>
</evidence>
<organism evidence="2 3">
    <name type="scientific">Aspergillus nomiae NRRL (strain ATCC 15546 / NRRL 13137 / CBS 260.88 / M93)</name>
    <dbReference type="NCBI Taxonomy" id="1509407"/>
    <lineage>
        <taxon>Eukaryota</taxon>
        <taxon>Fungi</taxon>
        <taxon>Dikarya</taxon>
        <taxon>Ascomycota</taxon>
        <taxon>Pezizomycotina</taxon>
        <taxon>Eurotiomycetes</taxon>
        <taxon>Eurotiomycetidae</taxon>
        <taxon>Eurotiales</taxon>
        <taxon>Aspergillaceae</taxon>
        <taxon>Aspergillus</taxon>
        <taxon>Aspergillus subgen. Circumdati</taxon>
    </lineage>
</organism>
<dbReference type="STRING" id="1509407.A0A0L1JIB8"/>
<gene>
    <name evidence="2" type="ORF">ANOM_000428</name>
</gene>
<feature type="signal peptide" evidence="1">
    <location>
        <begin position="1"/>
        <end position="26"/>
    </location>
</feature>
<feature type="chain" id="PRO_5005553576" evidence="1">
    <location>
        <begin position="27"/>
        <end position="430"/>
    </location>
</feature>
<comment type="caution">
    <text evidence="2">The sequence shown here is derived from an EMBL/GenBank/DDBJ whole genome shotgun (WGS) entry which is preliminary data.</text>
</comment>
<dbReference type="AlphaFoldDB" id="A0A0L1JIB8"/>
<dbReference type="EMBL" id="JNOM01000003">
    <property type="protein sequence ID" value="KNG91442.1"/>
    <property type="molecule type" value="Genomic_DNA"/>
</dbReference>
<evidence type="ECO:0000313" key="3">
    <source>
        <dbReference type="Proteomes" id="UP000037505"/>
    </source>
</evidence>
<dbReference type="InterPro" id="IPR029167">
    <property type="entry name" value="Mug117"/>
</dbReference>
<dbReference type="Proteomes" id="UP000037505">
    <property type="component" value="Unassembled WGS sequence"/>
</dbReference>
<sequence length="430" mass="46310">MVPLTLLLPSLLALLSIAFQSHFAAGQDDYFIVGDLNQYTTEGVPTPTLTGSTIEVTADGDPVENRLLVYLSPDMETSLKSTMDSNCATEVDTNCYQAVMDLFEGANHVLQPRSLEQYALEVRNPAILIYYAGGILISALLFPLLYEGDRVVPVPIKIPPNHMTITAPSEQDKATGTPVVITTFASAGNGAMAGDVGSDTSSCDVGEDTTDSIRTRQVGVDLIYGAQITLTDSINRLGAPDWLLVHGGTMAWAKAEMVAAVNTVVRWTLNQASLLNSTIIGALLTLPLGISIIDISKFVIQAQGYNPLTNVFEPDPSDYNCKGLSMCTTPSFLKWCDHAVNSLQQNDVPSYFPTSANETGINQSGNCWGDQTRGCGVFIQGDASCSISGNDLWNDYQNICNIGGCSKCGSFYREDGCQITIDYVYECDNH</sequence>